<keyword evidence="4 5" id="KW-0720">Serine protease</keyword>
<keyword evidence="10" id="KW-1185">Reference proteome</keyword>
<dbReference type="PANTHER" id="PTHR43806:SF11">
    <property type="entry name" value="CEREVISIN-RELATED"/>
    <property type="match status" value="1"/>
</dbReference>
<dbReference type="OrthoDB" id="206201at2759"/>
<evidence type="ECO:0000256" key="7">
    <source>
        <dbReference type="SAM" id="SignalP"/>
    </source>
</evidence>
<dbReference type="PROSITE" id="PS00137">
    <property type="entry name" value="SUBTILASE_HIS"/>
    <property type="match status" value="1"/>
</dbReference>
<evidence type="ECO:0000313" key="9">
    <source>
        <dbReference type="EMBL" id="KAH7239057.1"/>
    </source>
</evidence>
<dbReference type="SUPFAM" id="SSF54897">
    <property type="entry name" value="Protease propeptides/inhibitors"/>
    <property type="match status" value="1"/>
</dbReference>
<dbReference type="InterPro" id="IPR023827">
    <property type="entry name" value="Peptidase_S8_Asp-AS"/>
</dbReference>
<feature type="signal peptide" evidence="7">
    <location>
        <begin position="1"/>
        <end position="20"/>
    </location>
</feature>
<feature type="active site" description="Charge relay system" evidence="5">
    <location>
        <position position="231"/>
    </location>
</feature>
<feature type="active site" description="Charge relay system" evidence="5">
    <location>
        <position position="389"/>
    </location>
</feature>
<accession>A0A8K0RRR7</accession>
<dbReference type="CDD" id="cd04077">
    <property type="entry name" value="Peptidases_S8_PCSK9_ProteinaseK_like"/>
    <property type="match status" value="1"/>
</dbReference>
<sequence length="447" mass="46603">MAVLRNFLASLLVAAPFAAAAPVAAPADVSGTLGDLADTITGGLGDELDKKMGISAFLRPMLSNPDSLNIIPNRYIVVYNDTFDDDTINAKEFSIASAIKKRNLNKRSSIGKAMSTTIQSFRMNKWRAMSLDADDITVQDLWNSDEVAYIEADTHVQLNAAIAQVNAPPGLDRLSHSKANEDTYVFDDSAGEGITAYVVDTGIKVDHSEFEGRATFGGNFINDVDDDENGHGSHVAGTIGGATFGVAKKVDLVAVKVLDASGGGSNSGVLQGMQFVVDDAKKRGKTGKAVMNMSLGGDFSAAINRAIEALFKAGIVPVVAAGNENRETALTSPGSAPNAITVGAIDATTDERADFSNFGPEVDVYAPGVEVLSVGIKSKTDTATLSGTSMASPHVAGLAAYLMGFQKLDGPAQVVSLIKSLAQQSGAKVRNNVQGTTDLIANNGNQQ</sequence>
<name>A0A8K0RRR7_9HYPO</name>
<dbReference type="Proteomes" id="UP000813427">
    <property type="component" value="Unassembled WGS sequence"/>
</dbReference>
<dbReference type="PROSITE" id="PS00138">
    <property type="entry name" value="SUBTILASE_SER"/>
    <property type="match status" value="1"/>
</dbReference>
<reference evidence="9" key="1">
    <citation type="journal article" date="2021" name="Nat. Commun.">
        <title>Genetic determinants of endophytism in the Arabidopsis root mycobiome.</title>
        <authorList>
            <person name="Mesny F."/>
            <person name="Miyauchi S."/>
            <person name="Thiergart T."/>
            <person name="Pickel B."/>
            <person name="Atanasova L."/>
            <person name="Karlsson M."/>
            <person name="Huettel B."/>
            <person name="Barry K.W."/>
            <person name="Haridas S."/>
            <person name="Chen C."/>
            <person name="Bauer D."/>
            <person name="Andreopoulos W."/>
            <person name="Pangilinan J."/>
            <person name="LaButti K."/>
            <person name="Riley R."/>
            <person name="Lipzen A."/>
            <person name="Clum A."/>
            <person name="Drula E."/>
            <person name="Henrissat B."/>
            <person name="Kohler A."/>
            <person name="Grigoriev I.V."/>
            <person name="Martin F.M."/>
            <person name="Hacquard S."/>
        </authorList>
    </citation>
    <scope>NUCLEOTIDE SEQUENCE</scope>
    <source>
        <strain evidence="9">MPI-SDFR-AT-0068</strain>
    </source>
</reference>
<feature type="active site" description="Charge relay system" evidence="5">
    <location>
        <position position="200"/>
    </location>
</feature>
<dbReference type="GO" id="GO:0006508">
    <property type="term" value="P:proteolysis"/>
    <property type="evidence" value="ECO:0007669"/>
    <property type="project" value="UniProtKB-KW"/>
</dbReference>
<evidence type="ECO:0000259" key="8">
    <source>
        <dbReference type="Pfam" id="PF00082"/>
    </source>
</evidence>
<dbReference type="EMBL" id="JAGPXF010000006">
    <property type="protein sequence ID" value="KAH7239057.1"/>
    <property type="molecule type" value="Genomic_DNA"/>
</dbReference>
<dbReference type="InterPro" id="IPR022398">
    <property type="entry name" value="Peptidase_S8_His-AS"/>
</dbReference>
<dbReference type="InterPro" id="IPR034193">
    <property type="entry name" value="PCSK9_ProteinaseK-like"/>
</dbReference>
<comment type="caution">
    <text evidence="9">The sequence shown here is derived from an EMBL/GenBank/DDBJ whole genome shotgun (WGS) entry which is preliminary data.</text>
</comment>
<dbReference type="GO" id="GO:0004252">
    <property type="term" value="F:serine-type endopeptidase activity"/>
    <property type="evidence" value="ECO:0007669"/>
    <property type="project" value="UniProtKB-UniRule"/>
</dbReference>
<dbReference type="InterPro" id="IPR036852">
    <property type="entry name" value="Peptidase_S8/S53_dom_sf"/>
</dbReference>
<evidence type="ECO:0000256" key="5">
    <source>
        <dbReference type="PROSITE-ProRule" id="PRU01240"/>
    </source>
</evidence>
<evidence type="ECO:0000256" key="4">
    <source>
        <dbReference type="ARBA" id="ARBA00022825"/>
    </source>
</evidence>
<keyword evidence="3 5" id="KW-0378">Hydrolase</keyword>
<comment type="similarity">
    <text evidence="1 5 6">Belongs to the peptidase S8 family.</text>
</comment>
<dbReference type="PANTHER" id="PTHR43806">
    <property type="entry name" value="PEPTIDASE S8"/>
    <property type="match status" value="1"/>
</dbReference>
<dbReference type="AlphaFoldDB" id="A0A8K0RRR7"/>
<keyword evidence="2 5" id="KW-0645">Protease</keyword>
<dbReference type="Pfam" id="PF00082">
    <property type="entry name" value="Peptidase_S8"/>
    <property type="match status" value="1"/>
</dbReference>
<feature type="domain" description="Peptidase S8/S53" evidence="8">
    <location>
        <begin position="191"/>
        <end position="435"/>
    </location>
</feature>
<dbReference type="FunFam" id="3.40.50.200:FF:000007">
    <property type="entry name" value="Subtilisin-like serine protease"/>
    <property type="match status" value="1"/>
</dbReference>
<keyword evidence="7" id="KW-0732">Signal</keyword>
<feature type="chain" id="PRO_5035474727" evidence="7">
    <location>
        <begin position="21"/>
        <end position="447"/>
    </location>
</feature>
<dbReference type="InterPro" id="IPR015500">
    <property type="entry name" value="Peptidase_S8_subtilisin-rel"/>
</dbReference>
<dbReference type="InterPro" id="IPR023828">
    <property type="entry name" value="Peptidase_S8_Ser-AS"/>
</dbReference>
<evidence type="ECO:0000256" key="6">
    <source>
        <dbReference type="RuleBase" id="RU003355"/>
    </source>
</evidence>
<dbReference type="PROSITE" id="PS00136">
    <property type="entry name" value="SUBTILASE_ASP"/>
    <property type="match status" value="1"/>
</dbReference>
<dbReference type="SUPFAM" id="SSF52743">
    <property type="entry name" value="Subtilisin-like"/>
    <property type="match status" value="1"/>
</dbReference>
<dbReference type="Gene3D" id="3.40.50.200">
    <property type="entry name" value="Peptidase S8/S53 domain"/>
    <property type="match status" value="1"/>
</dbReference>
<evidence type="ECO:0000256" key="1">
    <source>
        <dbReference type="ARBA" id="ARBA00011073"/>
    </source>
</evidence>
<organism evidence="9 10">
    <name type="scientific">Fusarium tricinctum</name>
    <dbReference type="NCBI Taxonomy" id="61284"/>
    <lineage>
        <taxon>Eukaryota</taxon>
        <taxon>Fungi</taxon>
        <taxon>Dikarya</taxon>
        <taxon>Ascomycota</taxon>
        <taxon>Pezizomycotina</taxon>
        <taxon>Sordariomycetes</taxon>
        <taxon>Hypocreomycetidae</taxon>
        <taxon>Hypocreales</taxon>
        <taxon>Nectriaceae</taxon>
        <taxon>Fusarium</taxon>
        <taxon>Fusarium tricinctum species complex</taxon>
    </lineage>
</organism>
<dbReference type="PRINTS" id="PR00723">
    <property type="entry name" value="SUBTILISIN"/>
</dbReference>
<dbReference type="InterPro" id="IPR050131">
    <property type="entry name" value="Peptidase_S8_subtilisin-like"/>
</dbReference>
<protein>
    <submittedName>
        <fullName evidence="9">Peptidase S8/S53 domain-containing protein</fullName>
    </submittedName>
</protein>
<evidence type="ECO:0000313" key="10">
    <source>
        <dbReference type="Proteomes" id="UP000813427"/>
    </source>
</evidence>
<proteinExistence type="inferred from homology"/>
<evidence type="ECO:0000256" key="3">
    <source>
        <dbReference type="ARBA" id="ARBA00022801"/>
    </source>
</evidence>
<evidence type="ECO:0000256" key="2">
    <source>
        <dbReference type="ARBA" id="ARBA00022670"/>
    </source>
</evidence>
<gene>
    <name evidence="9" type="ORF">BKA59DRAFT_424572</name>
</gene>
<dbReference type="PROSITE" id="PS51892">
    <property type="entry name" value="SUBTILASE"/>
    <property type="match status" value="1"/>
</dbReference>
<dbReference type="InterPro" id="IPR000209">
    <property type="entry name" value="Peptidase_S8/S53_dom"/>
</dbReference>